<dbReference type="InterPro" id="IPR011386">
    <property type="entry name" value="Put_ATP-NAD_kin"/>
</dbReference>
<dbReference type="SUPFAM" id="SSF111331">
    <property type="entry name" value="NAD kinase/diacylglycerol kinase-like"/>
    <property type="match status" value="1"/>
</dbReference>
<dbReference type="InterPro" id="IPR039065">
    <property type="entry name" value="AcoX-like"/>
</dbReference>
<dbReference type="GO" id="GO:0006741">
    <property type="term" value="P:NADP+ biosynthetic process"/>
    <property type="evidence" value="ECO:0007669"/>
    <property type="project" value="InterPro"/>
</dbReference>
<dbReference type="KEGG" id="fms:M1R53_06895"/>
<evidence type="ECO:0000313" key="2">
    <source>
        <dbReference type="Proteomes" id="UP000831151"/>
    </source>
</evidence>
<dbReference type="Pfam" id="PF20143">
    <property type="entry name" value="NAD_kinase_C"/>
    <property type="match status" value="1"/>
</dbReference>
<sequence>MKTIGLIVNPKAGVGGSVALKGSDGEAIYEEAIKRGASEKAHLRCEEAFSHLLDIKDEFKVFTGNHRLGEDEMKKLGLNYEVVYETDADTTAEDTKNALKEILKKDVDMIVFAGGDGTARDVYDAVGLTKPVIGIPAGTKMHSSVFGVSPKSASEVIRAFILDESYEIIESEVMDIDEDAFRKEILNVKLYGALNVVNKGKMMQVGKSPQSASENADLESIAQFVVDEMKDDTLYIVGSGSTIRPVMNLLGLENSLLGVDLVYNKKLIKKDASESEIYEALKKYPKRKIIVTIIGGQGYIFGRGNQQFSSRVIREVGKENIIVIATQSKLNSIAGGNLLADTGDDSTNEYLAGYYNVIVDYNYMKLIKLVYL</sequence>
<name>A0A9E7DJ93_9FIRM</name>
<dbReference type="InterPro" id="IPR002504">
    <property type="entry name" value="NADK"/>
</dbReference>
<accession>A0A9E7DJ93</accession>
<reference evidence="1" key="1">
    <citation type="submission" date="2022-04" db="EMBL/GenBank/DDBJ databases">
        <title>Complete genome sequences of Ezakiella coagulans and Fenollaria massiliensis.</title>
        <authorList>
            <person name="France M.T."/>
            <person name="Clifford J."/>
            <person name="Narina S."/>
            <person name="Rutt L."/>
            <person name="Ravel J."/>
        </authorList>
    </citation>
    <scope>NUCLEOTIDE SEQUENCE</scope>
    <source>
        <strain evidence="1">C0061C2</strain>
    </source>
</reference>
<dbReference type="EMBL" id="CP096649">
    <property type="protein sequence ID" value="UQK58963.1"/>
    <property type="molecule type" value="Genomic_DNA"/>
</dbReference>
<dbReference type="PANTHER" id="PTHR40697">
    <property type="entry name" value="ACETOIN CATABOLISM PROTEIN X"/>
    <property type="match status" value="1"/>
</dbReference>
<dbReference type="Gene3D" id="3.40.50.10330">
    <property type="entry name" value="Probable inorganic polyphosphate/atp-NAD kinase, domain 1"/>
    <property type="match status" value="1"/>
</dbReference>
<dbReference type="PANTHER" id="PTHR40697:SF2">
    <property type="entry name" value="ATP-NAD KINASE-RELATED"/>
    <property type="match status" value="1"/>
</dbReference>
<keyword evidence="1" id="KW-0418">Kinase</keyword>
<dbReference type="InterPro" id="IPR016064">
    <property type="entry name" value="NAD/diacylglycerol_kinase_sf"/>
</dbReference>
<gene>
    <name evidence="1" type="ORF">M1R53_06895</name>
</gene>
<dbReference type="GO" id="GO:0003951">
    <property type="term" value="F:NAD+ kinase activity"/>
    <property type="evidence" value="ECO:0007669"/>
    <property type="project" value="InterPro"/>
</dbReference>
<dbReference type="GO" id="GO:0051287">
    <property type="term" value="F:NAD binding"/>
    <property type="evidence" value="ECO:0007669"/>
    <property type="project" value="UniProtKB-ARBA"/>
</dbReference>
<evidence type="ECO:0000313" key="1">
    <source>
        <dbReference type="EMBL" id="UQK58963.1"/>
    </source>
</evidence>
<dbReference type="InterPro" id="IPR017438">
    <property type="entry name" value="ATP-NAD_kinase_N"/>
</dbReference>
<protein>
    <submittedName>
        <fullName evidence="1">ATP-NAD kinase family protein</fullName>
    </submittedName>
</protein>
<proteinExistence type="predicted"/>
<dbReference type="RefSeq" id="WP_249242498.1">
    <property type="nucleotide sequence ID" value="NZ_CP096649.1"/>
</dbReference>
<dbReference type="AlphaFoldDB" id="A0A9E7DJ93"/>
<dbReference type="Pfam" id="PF01513">
    <property type="entry name" value="NAD_kinase"/>
    <property type="match status" value="1"/>
</dbReference>
<keyword evidence="1" id="KW-0808">Transferase</keyword>
<organism evidence="1 2">
    <name type="scientific">Fenollaria massiliensis</name>
    <dbReference type="NCBI Taxonomy" id="938288"/>
    <lineage>
        <taxon>Bacteria</taxon>
        <taxon>Bacillati</taxon>
        <taxon>Bacillota</taxon>
        <taxon>Clostridia</taxon>
        <taxon>Eubacteriales</taxon>
        <taxon>Fenollaria</taxon>
    </lineage>
</organism>
<keyword evidence="2" id="KW-1185">Reference proteome</keyword>
<dbReference type="Proteomes" id="UP000831151">
    <property type="component" value="Chromosome"/>
</dbReference>
<dbReference type="GO" id="GO:0005524">
    <property type="term" value="F:ATP binding"/>
    <property type="evidence" value="ECO:0007669"/>
    <property type="project" value="UniProtKB-ARBA"/>
</dbReference>
<dbReference type="PIRSF" id="PIRSF016907">
    <property type="entry name" value="Kin_ATP-NAD"/>
    <property type="match status" value="1"/>
</dbReference>